<dbReference type="Pfam" id="PF10263">
    <property type="entry name" value="SprT-like"/>
    <property type="match status" value="1"/>
</dbReference>
<dbReference type="GO" id="GO:0006950">
    <property type="term" value="P:response to stress"/>
    <property type="evidence" value="ECO:0007669"/>
    <property type="project" value="UniProtKB-ARBA"/>
</dbReference>
<dbReference type="SMART" id="SM00731">
    <property type="entry name" value="SprT"/>
    <property type="match status" value="1"/>
</dbReference>
<sequence>MTNDELQNLVQKISQQDFKRSFKHQAIFNVRLRTTGGRYILKTHNLEFNPKMISVPEFEAIIKHELVHYHLHLMHKGYRHADQDFKTLLAHVGGIRYAPKLAISQHYWHYQCENRHDIFRIRRFQVTHYRCRQCGGRLQLINRT</sequence>
<dbReference type="STRING" id="907931.GCA_000165675_01143"/>
<name>A0A4R5N9Z7_9LACO</name>
<dbReference type="RefSeq" id="WP_010007488.1">
    <property type="nucleotide sequence ID" value="NZ_JAGYGP010000004.1"/>
</dbReference>
<accession>A0A4R5N9Z7</accession>
<proteinExistence type="predicted"/>
<reference evidence="2 3" key="1">
    <citation type="journal article" date="2019" name="Appl. Microbiol. Biotechnol.">
        <title>Uncovering carbohydrate metabolism through a genotype-phenotype association study of 56 lactic acid bacteria genomes.</title>
        <authorList>
            <person name="Buron-Moles G."/>
            <person name="Chailyan A."/>
            <person name="Dolejs I."/>
            <person name="Forster J."/>
            <person name="Miks M.H."/>
        </authorList>
    </citation>
    <scope>NUCLEOTIDE SEQUENCE [LARGE SCALE GENOMIC DNA]</scope>
    <source>
        <strain evidence="2 3">ATCC 700006</strain>
    </source>
</reference>
<dbReference type="Proteomes" id="UP000295681">
    <property type="component" value="Unassembled WGS sequence"/>
</dbReference>
<gene>
    <name evidence="2" type="ORF">C5L23_001186</name>
</gene>
<dbReference type="NCBIfam" id="NF003339">
    <property type="entry name" value="PRK04351.1"/>
    <property type="match status" value="1"/>
</dbReference>
<keyword evidence="3" id="KW-1185">Reference proteome</keyword>
<evidence type="ECO:0000313" key="2">
    <source>
        <dbReference type="EMBL" id="TDG69055.1"/>
    </source>
</evidence>
<evidence type="ECO:0000259" key="1">
    <source>
        <dbReference type="SMART" id="SM00731"/>
    </source>
</evidence>
<protein>
    <recommendedName>
        <fullName evidence="1">SprT-like domain-containing protein</fullName>
    </recommendedName>
</protein>
<dbReference type="InterPro" id="IPR006640">
    <property type="entry name" value="SprT-like_domain"/>
</dbReference>
<evidence type="ECO:0000313" key="3">
    <source>
        <dbReference type="Proteomes" id="UP000295681"/>
    </source>
</evidence>
<dbReference type="EMBL" id="PUFI01000007">
    <property type="protein sequence ID" value="TDG69055.1"/>
    <property type="molecule type" value="Genomic_DNA"/>
</dbReference>
<feature type="domain" description="SprT-like" evidence="1">
    <location>
        <begin position="4"/>
        <end position="141"/>
    </location>
</feature>
<organism evidence="2 3">
    <name type="scientific">Leuconostoc fallax</name>
    <dbReference type="NCBI Taxonomy" id="1251"/>
    <lineage>
        <taxon>Bacteria</taxon>
        <taxon>Bacillati</taxon>
        <taxon>Bacillota</taxon>
        <taxon>Bacilli</taxon>
        <taxon>Lactobacillales</taxon>
        <taxon>Lactobacillaceae</taxon>
        <taxon>Leuconostoc</taxon>
    </lineage>
</organism>
<comment type="caution">
    <text evidence="2">The sequence shown here is derived from an EMBL/GenBank/DDBJ whole genome shotgun (WGS) entry which is preliminary data.</text>
</comment>
<dbReference type="AlphaFoldDB" id="A0A4R5N9Z7"/>